<keyword evidence="2" id="KW-0732">Signal</keyword>
<feature type="signal peptide" evidence="2">
    <location>
        <begin position="1"/>
        <end position="28"/>
    </location>
</feature>
<dbReference type="SMART" id="SM00900">
    <property type="entry name" value="FMN_bind"/>
    <property type="match status" value="1"/>
</dbReference>
<name>A0ABY7BCB4_9PSEU</name>
<evidence type="ECO:0000256" key="2">
    <source>
        <dbReference type="SAM" id="SignalP"/>
    </source>
</evidence>
<feature type="domain" description="FMN-binding" evidence="3">
    <location>
        <begin position="72"/>
        <end position="150"/>
    </location>
</feature>
<dbReference type="Pfam" id="PF04205">
    <property type="entry name" value="FMN_bind"/>
    <property type="match status" value="1"/>
</dbReference>
<keyword evidence="5" id="KW-1185">Reference proteome</keyword>
<evidence type="ECO:0000313" key="4">
    <source>
        <dbReference type="EMBL" id="WAL68273.1"/>
    </source>
</evidence>
<reference evidence="4" key="1">
    <citation type="submission" date="2022-11" db="EMBL/GenBank/DDBJ databases">
        <authorList>
            <person name="Mo P."/>
        </authorList>
    </citation>
    <scope>NUCLEOTIDE SEQUENCE</scope>
    <source>
        <strain evidence="4">HUAS 11-8</strain>
    </source>
</reference>
<accession>A0ABY7BCB4</accession>
<evidence type="ECO:0000313" key="5">
    <source>
        <dbReference type="Proteomes" id="UP001163203"/>
    </source>
</evidence>
<dbReference type="Gene3D" id="3.90.1010.20">
    <property type="match status" value="1"/>
</dbReference>
<feature type="region of interest" description="Disordered" evidence="1">
    <location>
        <begin position="28"/>
        <end position="71"/>
    </location>
</feature>
<proteinExistence type="predicted"/>
<dbReference type="RefSeq" id="WP_268758366.1">
    <property type="nucleotide sequence ID" value="NZ_CP113836.1"/>
</dbReference>
<feature type="chain" id="PRO_5045150767" evidence="2">
    <location>
        <begin position="29"/>
        <end position="152"/>
    </location>
</feature>
<sequence length="152" mass="15531">MKRIVLWFLSTVSLVALLFGYHTSTSGASGNAAGTGPATPKGNTGTAPSTGGTSAGSPAPGSKTYTGPSVDTRWGPVQVQITVADKKITNVSVVDYPDNNGRDRQINSYALPILVRSTLSAQSANIDMISGATVTSEGYVQSLQGALDQAGL</sequence>
<protein>
    <submittedName>
        <fullName evidence="4">FMN-binding protein</fullName>
    </submittedName>
</protein>
<dbReference type="InterPro" id="IPR007329">
    <property type="entry name" value="FMN-bd"/>
</dbReference>
<feature type="compositionally biased region" description="Low complexity" evidence="1">
    <location>
        <begin position="28"/>
        <end position="62"/>
    </location>
</feature>
<evidence type="ECO:0000259" key="3">
    <source>
        <dbReference type="SMART" id="SM00900"/>
    </source>
</evidence>
<dbReference type="Proteomes" id="UP001163203">
    <property type="component" value="Chromosome"/>
</dbReference>
<gene>
    <name evidence="4" type="ORF">ORV05_11060</name>
</gene>
<evidence type="ECO:0000256" key="1">
    <source>
        <dbReference type="SAM" id="MobiDB-lite"/>
    </source>
</evidence>
<dbReference type="EMBL" id="CP113836">
    <property type="protein sequence ID" value="WAL68273.1"/>
    <property type="molecule type" value="Genomic_DNA"/>
</dbReference>
<organism evidence="4 5">
    <name type="scientific">Amycolatopsis cynarae</name>
    <dbReference type="NCBI Taxonomy" id="2995223"/>
    <lineage>
        <taxon>Bacteria</taxon>
        <taxon>Bacillati</taxon>
        <taxon>Actinomycetota</taxon>
        <taxon>Actinomycetes</taxon>
        <taxon>Pseudonocardiales</taxon>
        <taxon>Pseudonocardiaceae</taxon>
        <taxon>Amycolatopsis</taxon>
    </lineage>
</organism>